<comment type="catalytic activity">
    <reaction evidence="8">
        <text>fluoride(in) = fluoride(out)</text>
        <dbReference type="Rhea" id="RHEA:76159"/>
        <dbReference type="ChEBI" id="CHEBI:17051"/>
    </reaction>
    <physiologicalReaction direction="left-to-right" evidence="8">
        <dbReference type="Rhea" id="RHEA:76160"/>
    </physiologicalReaction>
</comment>
<comment type="subcellular location">
    <subcellularLocation>
        <location evidence="1 10">Cell membrane</location>
        <topology evidence="1 10">Multi-pass membrane protein</topology>
    </subcellularLocation>
</comment>
<keyword evidence="10" id="KW-0479">Metal-binding</keyword>
<dbReference type="KEGG" id="sfic:EIZ62_00365"/>
<dbReference type="GO" id="GO:0046872">
    <property type="term" value="F:metal ion binding"/>
    <property type="evidence" value="ECO:0007669"/>
    <property type="project" value="UniProtKB-KW"/>
</dbReference>
<accession>A0A6I6F2B2</accession>
<reference evidence="12 13" key="1">
    <citation type="submission" date="2018-12" db="EMBL/GenBank/DDBJ databases">
        <title>Complete genome sequence of Streptomyces ficellus NRRL8067, the producer of ficellomycin, feldamycin and nojirimycin.</title>
        <authorList>
            <person name="Zhang H."/>
            <person name="Yue R."/>
            <person name="Liu Y."/>
            <person name="Li M."/>
            <person name="Mu H."/>
            <person name="Zhang J."/>
        </authorList>
    </citation>
    <scope>NUCLEOTIDE SEQUENCE [LARGE SCALE GENOMIC DNA]</scope>
    <source>
        <strain evidence="12 13">NRRL 8067</strain>
    </source>
</reference>
<dbReference type="AlphaFoldDB" id="A0A6I6F2B2"/>
<comment type="function">
    <text evidence="9 10">Fluoride-specific ion channel. Important for reducing fluoride concentration in the cell, thus reducing its toxicity.</text>
</comment>
<dbReference type="InterPro" id="IPR003691">
    <property type="entry name" value="FluC"/>
</dbReference>
<evidence type="ECO:0000256" key="7">
    <source>
        <dbReference type="ARBA" id="ARBA00035120"/>
    </source>
</evidence>
<dbReference type="GO" id="GO:0005886">
    <property type="term" value="C:plasma membrane"/>
    <property type="evidence" value="ECO:0007669"/>
    <property type="project" value="UniProtKB-SubCell"/>
</dbReference>
<feature type="transmembrane region" description="Helical" evidence="10">
    <location>
        <begin position="91"/>
        <end position="109"/>
    </location>
</feature>
<feature type="transmembrane region" description="Helical" evidence="10">
    <location>
        <begin position="121"/>
        <end position="139"/>
    </location>
</feature>
<dbReference type="RefSeq" id="WP_156690714.1">
    <property type="nucleotide sequence ID" value="NZ_CP034279.1"/>
</dbReference>
<evidence type="ECO:0000256" key="5">
    <source>
        <dbReference type="ARBA" id="ARBA00023136"/>
    </source>
</evidence>
<evidence type="ECO:0000313" key="12">
    <source>
        <dbReference type="EMBL" id="QGV76891.1"/>
    </source>
</evidence>
<evidence type="ECO:0000256" key="2">
    <source>
        <dbReference type="ARBA" id="ARBA00022475"/>
    </source>
</evidence>
<dbReference type="Proteomes" id="UP000422572">
    <property type="component" value="Chromosome"/>
</dbReference>
<comment type="activity regulation">
    <text evidence="10">Na(+) is not transported, but it plays an essential structural role and its presence is essential for fluoride channel function.</text>
</comment>
<dbReference type="EMBL" id="CP034279">
    <property type="protein sequence ID" value="QGV76891.1"/>
    <property type="molecule type" value="Genomic_DNA"/>
</dbReference>
<dbReference type="PANTHER" id="PTHR28259">
    <property type="entry name" value="FLUORIDE EXPORT PROTEIN 1-RELATED"/>
    <property type="match status" value="1"/>
</dbReference>
<evidence type="ECO:0000256" key="1">
    <source>
        <dbReference type="ARBA" id="ARBA00004651"/>
    </source>
</evidence>
<dbReference type="OrthoDB" id="4408652at2"/>
<dbReference type="GO" id="GO:0140114">
    <property type="term" value="P:cellular detoxification of fluoride"/>
    <property type="evidence" value="ECO:0007669"/>
    <property type="project" value="UniProtKB-UniRule"/>
</dbReference>
<keyword evidence="10" id="KW-0813">Transport</keyword>
<keyword evidence="3 10" id="KW-0812">Transmembrane</keyword>
<dbReference type="GO" id="GO:0062054">
    <property type="term" value="F:fluoride channel activity"/>
    <property type="evidence" value="ECO:0007669"/>
    <property type="project" value="UniProtKB-UniRule"/>
</dbReference>
<keyword evidence="5 10" id="KW-0472">Membrane</keyword>
<keyword evidence="10" id="KW-0406">Ion transport</keyword>
<comment type="similarity">
    <text evidence="7 10">Belongs to the fluoride channel Fluc/FEX (TC 1.A.43) family.</text>
</comment>
<evidence type="ECO:0000256" key="4">
    <source>
        <dbReference type="ARBA" id="ARBA00022989"/>
    </source>
</evidence>
<keyword evidence="2 10" id="KW-1003">Cell membrane</keyword>
<feature type="transmembrane region" description="Helical" evidence="10">
    <location>
        <begin position="154"/>
        <end position="179"/>
    </location>
</feature>
<gene>
    <name evidence="10" type="primary">fluC</name>
    <name evidence="10" type="synonym">crcB</name>
    <name evidence="12" type="ORF">EIZ62_00365</name>
</gene>
<evidence type="ECO:0000256" key="6">
    <source>
        <dbReference type="ARBA" id="ARBA00023303"/>
    </source>
</evidence>
<evidence type="ECO:0000313" key="13">
    <source>
        <dbReference type="Proteomes" id="UP000422572"/>
    </source>
</evidence>
<evidence type="ECO:0000256" key="11">
    <source>
        <dbReference type="SAM" id="MobiDB-lite"/>
    </source>
</evidence>
<evidence type="ECO:0000256" key="3">
    <source>
        <dbReference type="ARBA" id="ARBA00022692"/>
    </source>
</evidence>
<dbReference type="HAMAP" id="MF_00454">
    <property type="entry name" value="FluC"/>
    <property type="match status" value="1"/>
</dbReference>
<evidence type="ECO:0000256" key="8">
    <source>
        <dbReference type="ARBA" id="ARBA00035585"/>
    </source>
</evidence>
<dbReference type="PANTHER" id="PTHR28259:SF1">
    <property type="entry name" value="FLUORIDE EXPORT PROTEIN 1-RELATED"/>
    <property type="match status" value="1"/>
</dbReference>
<keyword evidence="10" id="KW-0915">Sodium</keyword>
<proteinExistence type="inferred from homology"/>
<feature type="binding site" evidence="10">
    <location>
        <position position="132"/>
    </location>
    <ligand>
        <name>Na(+)</name>
        <dbReference type="ChEBI" id="CHEBI:29101"/>
        <note>structural</note>
    </ligand>
</feature>
<feature type="compositionally biased region" description="Basic and acidic residues" evidence="11">
    <location>
        <begin position="18"/>
        <end position="34"/>
    </location>
</feature>
<feature type="region of interest" description="Disordered" evidence="11">
    <location>
        <begin position="1"/>
        <end position="47"/>
    </location>
</feature>
<evidence type="ECO:0000256" key="10">
    <source>
        <dbReference type="HAMAP-Rule" id="MF_00454"/>
    </source>
</evidence>
<evidence type="ECO:0000256" key="9">
    <source>
        <dbReference type="ARBA" id="ARBA00049940"/>
    </source>
</evidence>
<organism evidence="12 13">
    <name type="scientific">Streptomyces ficellus</name>
    <dbReference type="NCBI Taxonomy" id="1977088"/>
    <lineage>
        <taxon>Bacteria</taxon>
        <taxon>Bacillati</taxon>
        <taxon>Actinomycetota</taxon>
        <taxon>Actinomycetes</taxon>
        <taxon>Kitasatosporales</taxon>
        <taxon>Streptomycetaceae</taxon>
        <taxon>Streptomyces</taxon>
    </lineage>
</organism>
<feature type="transmembrane region" description="Helical" evidence="10">
    <location>
        <begin position="55"/>
        <end position="79"/>
    </location>
</feature>
<keyword evidence="13" id="KW-1185">Reference proteome</keyword>
<feature type="binding site" evidence="10">
    <location>
        <position position="129"/>
    </location>
    <ligand>
        <name>Na(+)</name>
        <dbReference type="ChEBI" id="CHEBI:29101"/>
        <note>structural</note>
    </ligand>
</feature>
<keyword evidence="6 10" id="KW-0407">Ion channel</keyword>
<dbReference type="Pfam" id="PF02537">
    <property type="entry name" value="CRCB"/>
    <property type="match status" value="1"/>
</dbReference>
<sequence>MHHDHDHEPSTPAGSGDDTGHGGGGRDGRARPVDPDTVVDAWPARRAPGPRRRQAEILAAVALGGVLGACARYGASLLWPTVTGAFPWTTFWVNVTGSAAMGSLIVLLTERAAAPHPLARPFLGTGVLGGYTTFSTYAVDAQQLFGSGRAGTALLYLAATLVGALFAVWAAAATTRLLLPPRTGHDGGRA</sequence>
<protein>
    <recommendedName>
        <fullName evidence="10">Fluoride-specific ion channel FluC</fullName>
    </recommendedName>
</protein>
<name>A0A6I6F2B2_9ACTN</name>
<keyword evidence="4 10" id="KW-1133">Transmembrane helix</keyword>